<evidence type="ECO:0000313" key="9">
    <source>
        <dbReference type="Proteomes" id="UP001204833"/>
    </source>
</evidence>
<dbReference type="GO" id="GO:0030619">
    <property type="term" value="F:U1 snRNA binding"/>
    <property type="evidence" value="ECO:0007669"/>
    <property type="project" value="TreeGrafter"/>
</dbReference>
<reference evidence="8 9" key="1">
    <citation type="journal article" date="2022" name="DNA Res.">
        <title>Genome analysis of five recently described species of the CUG-Ser clade uncovers Candida theae as a new hybrid lineage with pathogenic potential in the Candida parapsilosis species complex.</title>
        <authorList>
            <person name="Mixao V."/>
            <person name="Del Olmo V."/>
            <person name="Hegedusova E."/>
            <person name="Saus E."/>
            <person name="Pryszcz L."/>
            <person name="Cillingova A."/>
            <person name="Nosek J."/>
            <person name="Gabaldon T."/>
        </authorList>
    </citation>
    <scope>NUCLEOTIDE SEQUENCE [LARGE SCALE GENOMIC DNA]</scope>
    <source>
        <strain evidence="8 9">CBS 12239</strain>
    </source>
</reference>
<feature type="compositionally biased region" description="Basic and acidic residues" evidence="6">
    <location>
        <begin position="58"/>
        <end position="72"/>
    </location>
</feature>
<protein>
    <recommendedName>
        <fullName evidence="7">RRM domain-containing protein</fullName>
    </recommendedName>
</protein>
<dbReference type="InterPro" id="IPR051183">
    <property type="entry name" value="U1_U11-U12_snRNP_70-35kDa"/>
</dbReference>
<dbReference type="GO" id="GO:0003729">
    <property type="term" value="F:mRNA binding"/>
    <property type="evidence" value="ECO:0007669"/>
    <property type="project" value="TreeGrafter"/>
</dbReference>
<sequence>MTDDSSKYPPDIQKLFQPKPPLVYIPPIDYPPEERSTLPITPISNYKSHVKDYLEHELPKRESLTEKPELSQHKKKLLKANDKRQKQKDSFDRQLRDWNDPELLAKHEAEIMKDPYKTVFVARLDYSLKEIDLSNYFRKFGVIESVSIIRDHEKRSKGYGFIVYERDIDAQACVSELSRTGVKLKERTILVDIERSRVWRNWKPRRLGGGLGGRGYSKEGRVASAAASGRRLHIANNSSVPPHFPPSNVHKHNPPAYISPAHAYTPPANVPSPSKYQPISQPKPYSYNSTQTSSGRSIRSIRGGE</sequence>
<gene>
    <name evidence="8" type="ORF">KGF57_002606</name>
</gene>
<dbReference type="AlphaFoldDB" id="A0AAD5BEK7"/>
<dbReference type="RefSeq" id="XP_051608842.1">
    <property type="nucleotide sequence ID" value="XM_051751938.1"/>
</dbReference>
<evidence type="ECO:0000256" key="1">
    <source>
        <dbReference type="ARBA" id="ARBA00004123"/>
    </source>
</evidence>
<feature type="domain" description="RRM" evidence="7">
    <location>
        <begin position="117"/>
        <end position="196"/>
    </location>
</feature>
<dbReference type="Pfam" id="PF12220">
    <property type="entry name" value="U1snRNP70_N"/>
    <property type="match status" value="1"/>
</dbReference>
<evidence type="ECO:0000256" key="5">
    <source>
        <dbReference type="PROSITE-ProRule" id="PRU00176"/>
    </source>
</evidence>
<feature type="region of interest" description="Disordered" evidence="6">
    <location>
        <begin position="1"/>
        <end position="20"/>
    </location>
</feature>
<accession>A0AAD5BEK7</accession>
<evidence type="ECO:0000256" key="6">
    <source>
        <dbReference type="SAM" id="MobiDB-lite"/>
    </source>
</evidence>
<feature type="region of interest" description="Disordered" evidence="6">
    <location>
        <begin position="235"/>
        <end position="305"/>
    </location>
</feature>
<dbReference type="InterPro" id="IPR022023">
    <property type="entry name" value="U1snRNP70_N"/>
</dbReference>
<evidence type="ECO:0000259" key="7">
    <source>
        <dbReference type="PROSITE" id="PS50102"/>
    </source>
</evidence>
<proteinExistence type="predicted"/>
<dbReference type="InterPro" id="IPR012677">
    <property type="entry name" value="Nucleotide-bd_a/b_plait_sf"/>
</dbReference>
<evidence type="ECO:0000256" key="3">
    <source>
        <dbReference type="ARBA" id="ARBA00023242"/>
    </source>
</evidence>
<dbReference type="SMART" id="SM00360">
    <property type="entry name" value="RRM"/>
    <property type="match status" value="1"/>
</dbReference>
<dbReference type="PROSITE" id="PS50102">
    <property type="entry name" value="RRM"/>
    <property type="match status" value="1"/>
</dbReference>
<keyword evidence="2 5" id="KW-0694">RNA-binding</keyword>
<dbReference type="GO" id="GO:0071011">
    <property type="term" value="C:precatalytic spliceosome"/>
    <property type="evidence" value="ECO:0007669"/>
    <property type="project" value="TreeGrafter"/>
</dbReference>
<evidence type="ECO:0000256" key="4">
    <source>
        <dbReference type="ARBA" id="ARBA00023274"/>
    </source>
</evidence>
<dbReference type="InterPro" id="IPR035979">
    <property type="entry name" value="RBD_domain_sf"/>
</dbReference>
<dbReference type="SUPFAM" id="SSF54928">
    <property type="entry name" value="RNA-binding domain, RBD"/>
    <property type="match status" value="1"/>
</dbReference>
<dbReference type="GO" id="GO:0071004">
    <property type="term" value="C:U2-type prespliceosome"/>
    <property type="evidence" value="ECO:0007669"/>
    <property type="project" value="TreeGrafter"/>
</dbReference>
<dbReference type="GO" id="GO:0005685">
    <property type="term" value="C:U1 snRNP"/>
    <property type="evidence" value="ECO:0007669"/>
    <property type="project" value="TreeGrafter"/>
</dbReference>
<feature type="region of interest" description="Disordered" evidence="6">
    <location>
        <begin position="58"/>
        <end position="92"/>
    </location>
</feature>
<comment type="subcellular location">
    <subcellularLocation>
        <location evidence="1">Nucleus</location>
    </subcellularLocation>
</comment>
<dbReference type="GO" id="GO:0000398">
    <property type="term" value="P:mRNA splicing, via spliceosome"/>
    <property type="evidence" value="ECO:0007669"/>
    <property type="project" value="TreeGrafter"/>
</dbReference>
<dbReference type="EMBL" id="JAIHNG010000118">
    <property type="protein sequence ID" value="KAI5958251.1"/>
    <property type="molecule type" value="Genomic_DNA"/>
</dbReference>
<keyword evidence="3" id="KW-0539">Nucleus</keyword>
<evidence type="ECO:0000256" key="2">
    <source>
        <dbReference type="ARBA" id="ARBA00022884"/>
    </source>
</evidence>
<keyword evidence="4" id="KW-0687">Ribonucleoprotein</keyword>
<dbReference type="Pfam" id="PF00076">
    <property type="entry name" value="RRM_1"/>
    <property type="match status" value="1"/>
</dbReference>
<dbReference type="Gene3D" id="3.30.70.330">
    <property type="match status" value="1"/>
</dbReference>
<organism evidence="8 9">
    <name type="scientific">Candida theae</name>
    <dbReference type="NCBI Taxonomy" id="1198502"/>
    <lineage>
        <taxon>Eukaryota</taxon>
        <taxon>Fungi</taxon>
        <taxon>Dikarya</taxon>
        <taxon>Ascomycota</taxon>
        <taxon>Saccharomycotina</taxon>
        <taxon>Pichiomycetes</taxon>
        <taxon>Debaryomycetaceae</taxon>
        <taxon>Candida/Lodderomyces clade</taxon>
        <taxon>Candida</taxon>
    </lineage>
</organism>
<keyword evidence="9" id="KW-1185">Reference proteome</keyword>
<dbReference type="GeneID" id="76150665"/>
<evidence type="ECO:0000313" key="8">
    <source>
        <dbReference type="EMBL" id="KAI5958251.1"/>
    </source>
</evidence>
<dbReference type="Proteomes" id="UP001204833">
    <property type="component" value="Unassembled WGS sequence"/>
</dbReference>
<feature type="compositionally biased region" description="Low complexity" evidence="6">
    <location>
        <begin position="293"/>
        <end position="305"/>
    </location>
</feature>
<dbReference type="PANTHER" id="PTHR13952">
    <property type="entry name" value="U1 SMALL NUCLEAR RIBONUCLEOPROTEIN 70 KD"/>
    <property type="match status" value="1"/>
</dbReference>
<feature type="compositionally biased region" description="Basic and acidic residues" evidence="6">
    <location>
        <begin position="79"/>
        <end position="92"/>
    </location>
</feature>
<dbReference type="PANTHER" id="PTHR13952:SF5">
    <property type="entry name" value="U1 SMALL NUCLEAR RIBONUCLEOPROTEIN 70 KDA"/>
    <property type="match status" value="1"/>
</dbReference>
<name>A0AAD5BEK7_9ASCO</name>
<dbReference type="InterPro" id="IPR000504">
    <property type="entry name" value="RRM_dom"/>
</dbReference>
<feature type="compositionally biased region" description="Polar residues" evidence="6">
    <location>
        <begin position="271"/>
        <end position="280"/>
    </location>
</feature>
<comment type="caution">
    <text evidence="8">The sequence shown here is derived from an EMBL/GenBank/DDBJ whole genome shotgun (WGS) entry which is preliminary data.</text>
</comment>